<dbReference type="Gene3D" id="1.10.287.90">
    <property type="match status" value="1"/>
</dbReference>
<dbReference type="SUPFAM" id="SSF81464">
    <property type="entry name" value="Cytochrome c oxidase subunit II-like, transmembrane region"/>
    <property type="match status" value="1"/>
</dbReference>
<dbReference type="PRINTS" id="PR01166">
    <property type="entry name" value="CYCOXIDASEII"/>
</dbReference>
<keyword evidence="7" id="KW-0479">Metal-binding</keyword>
<evidence type="ECO:0000259" key="17">
    <source>
        <dbReference type="PROSITE" id="PS50999"/>
    </source>
</evidence>
<dbReference type="PANTHER" id="PTHR22888">
    <property type="entry name" value="CYTOCHROME C OXIDASE, SUBUNIT II"/>
    <property type="match status" value="1"/>
</dbReference>
<proteinExistence type="inferred from homology"/>
<evidence type="ECO:0000256" key="1">
    <source>
        <dbReference type="ARBA" id="ARBA00004141"/>
    </source>
</evidence>
<feature type="domain" description="Cytochrome oxidase subunit II copper A binding" evidence="16">
    <location>
        <begin position="134"/>
        <end position="246"/>
    </location>
</feature>
<accession>A0ABD5YJ08</accession>
<evidence type="ECO:0000256" key="8">
    <source>
        <dbReference type="ARBA" id="ARBA00022967"/>
    </source>
</evidence>
<dbReference type="GO" id="GO:0016020">
    <property type="term" value="C:membrane"/>
    <property type="evidence" value="ECO:0007669"/>
    <property type="project" value="UniProtKB-SubCell"/>
</dbReference>
<evidence type="ECO:0000256" key="4">
    <source>
        <dbReference type="ARBA" id="ARBA00022448"/>
    </source>
</evidence>
<sequence length="263" mass="29415">MRFRRAGVVGGNICFVLTMLLVTPATAQSVNKELIDQFNAQLLYVALPLMLFVEVILVYAVVRFRNNDNPLPTTKDRSLEITWTVATAIILLFVGVTAYAVLANPYITPQQPMNSQQSNAGASFSDFSESSSESDPVVVNVLAYQWGWQFSYPNANITTQGELVVPTDTNVRLRMTSVDVVHSLFIPELGVKQDVFPEQTTVIRTHVYEPGQYQLYCTEFCGSGHSRMKADVRAVNESQYRQWTQQHRGQRNTTNATSPALVL</sequence>
<dbReference type="Proteomes" id="UP001596417">
    <property type="component" value="Unassembled WGS sequence"/>
</dbReference>
<keyword evidence="4" id="KW-0813">Transport</keyword>
<dbReference type="InterPro" id="IPR002429">
    <property type="entry name" value="CcO_II-like_C"/>
</dbReference>
<evidence type="ECO:0000256" key="6">
    <source>
        <dbReference type="ARBA" id="ARBA00022692"/>
    </source>
</evidence>
<dbReference type="EC" id="7.1.1.9" evidence="3"/>
<dbReference type="RefSeq" id="WP_264555048.1">
    <property type="nucleotide sequence ID" value="NZ_CP109979.1"/>
</dbReference>
<comment type="similarity">
    <text evidence="2">Belongs to the cytochrome c oxidase subunit 2 family.</text>
</comment>
<evidence type="ECO:0000256" key="7">
    <source>
        <dbReference type="ARBA" id="ARBA00022723"/>
    </source>
</evidence>
<evidence type="ECO:0000256" key="10">
    <source>
        <dbReference type="ARBA" id="ARBA00022989"/>
    </source>
</evidence>
<dbReference type="Pfam" id="PF00116">
    <property type="entry name" value="COX2"/>
    <property type="match status" value="1"/>
</dbReference>
<dbReference type="InterPro" id="IPR045187">
    <property type="entry name" value="CcO_II"/>
</dbReference>
<evidence type="ECO:0000256" key="9">
    <source>
        <dbReference type="ARBA" id="ARBA00022982"/>
    </source>
</evidence>
<keyword evidence="12 15" id="KW-0472">Membrane</keyword>
<dbReference type="InterPro" id="IPR036257">
    <property type="entry name" value="Cyt_c_oxidase_su2_TM_sf"/>
</dbReference>
<keyword evidence="8" id="KW-1278">Translocase</keyword>
<evidence type="ECO:0000256" key="5">
    <source>
        <dbReference type="ARBA" id="ARBA00022660"/>
    </source>
</evidence>
<gene>
    <name evidence="18" type="primary">coxB</name>
    <name evidence="18" type="ORF">ACFQL7_05075</name>
</gene>
<evidence type="ECO:0000313" key="19">
    <source>
        <dbReference type="Proteomes" id="UP001596417"/>
    </source>
</evidence>
<dbReference type="InterPro" id="IPR014222">
    <property type="entry name" value="Cyt_c_oxidase_su2"/>
</dbReference>
<dbReference type="GO" id="GO:0046872">
    <property type="term" value="F:metal ion binding"/>
    <property type="evidence" value="ECO:0007669"/>
    <property type="project" value="UniProtKB-KW"/>
</dbReference>
<dbReference type="EMBL" id="JBHTAX010000001">
    <property type="protein sequence ID" value="MFC7189279.1"/>
    <property type="molecule type" value="Genomic_DNA"/>
</dbReference>
<dbReference type="GeneID" id="76198847"/>
<comment type="subcellular location">
    <subcellularLocation>
        <location evidence="1">Membrane</location>
        <topology evidence="1">Multi-pass membrane protein</topology>
    </subcellularLocation>
</comment>
<dbReference type="PROSITE" id="PS00078">
    <property type="entry name" value="COX2"/>
    <property type="match status" value="1"/>
</dbReference>
<dbReference type="InterPro" id="IPR001505">
    <property type="entry name" value="Copper_CuA"/>
</dbReference>
<evidence type="ECO:0000256" key="15">
    <source>
        <dbReference type="SAM" id="Phobius"/>
    </source>
</evidence>
<dbReference type="PROSITE" id="PS50999">
    <property type="entry name" value="COX2_TM"/>
    <property type="match status" value="1"/>
</dbReference>
<keyword evidence="5" id="KW-0679">Respiratory chain</keyword>
<keyword evidence="9" id="KW-0249">Electron transport</keyword>
<feature type="transmembrane region" description="Helical" evidence="15">
    <location>
        <begin position="83"/>
        <end position="102"/>
    </location>
</feature>
<evidence type="ECO:0000256" key="14">
    <source>
        <dbReference type="SAM" id="MobiDB-lite"/>
    </source>
</evidence>
<dbReference type="NCBIfam" id="TIGR02866">
    <property type="entry name" value="CoxB"/>
    <property type="match status" value="1"/>
</dbReference>
<comment type="caution">
    <text evidence="18">The sequence shown here is derived from an EMBL/GenBank/DDBJ whole genome shotgun (WGS) entry which is preliminary data.</text>
</comment>
<evidence type="ECO:0000256" key="3">
    <source>
        <dbReference type="ARBA" id="ARBA00012949"/>
    </source>
</evidence>
<organism evidence="18 19">
    <name type="scientific">Halocatena marina</name>
    <dbReference type="NCBI Taxonomy" id="2934937"/>
    <lineage>
        <taxon>Archaea</taxon>
        <taxon>Methanobacteriati</taxon>
        <taxon>Methanobacteriota</taxon>
        <taxon>Stenosarchaea group</taxon>
        <taxon>Halobacteria</taxon>
        <taxon>Halobacteriales</taxon>
        <taxon>Natronomonadaceae</taxon>
        <taxon>Halocatena</taxon>
    </lineage>
</organism>
<reference evidence="18 19" key="1">
    <citation type="journal article" date="2019" name="Int. J. Syst. Evol. Microbiol.">
        <title>The Global Catalogue of Microorganisms (GCM) 10K type strain sequencing project: providing services to taxonomists for standard genome sequencing and annotation.</title>
        <authorList>
            <consortium name="The Broad Institute Genomics Platform"/>
            <consortium name="The Broad Institute Genome Sequencing Center for Infectious Disease"/>
            <person name="Wu L."/>
            <person name="Ma J."/>
        </authorList>
    </citation>
    <scope>NUCLEOTIDE SEQUENCE [LARGE SCALE GENOMIC DNA]</scope>
    <source>
        <strain evidence="18 19">RDMS1</strain>
    </source>
</reference>
<evidence type="ECO:0000256" key="11">
    <source>
        <dbReference type="ARBA" id="ARBA00023008"/>
    </source>
</evidence>
<dbReference type="Pfam" id="PF02790">
    <property type="entry name" value="COX2_TM"/>
    <property type="match status" value="1"/>
</dbReference>
<dbReference type="InterPro" id="IPR011759">
    <property type="entry name" value="Cyt_c_oxidase_su2_TM_dom"/>
</dbReference>
<dbReference type="AlphaFoldDB" id="A0ABD5YJ08"/>
<feature type="domain" description="Cytochrome oxidase subunit II transmembrane region profile" evidence="17">
    <location>
        <begin position="13"/>
        <end position="109"/>
    </location>
</feature>
<dbReference type="GO" id="GO:0004129">
    <property type="term" value="F:cytochrome-c oxidase activity"/>
    <property type="evidence" value="ECO:0007669"/>
    <property type="project" value="UniProtKB-EC"/>
</dbReference>
<feature type="region of interest" description="Disordered" evidence="14">
    <location>
        <begin position="242"/>
        <end position="263"/>
    </location>
</feature>
<evidence type="ECO:0000256" key="13">
    <source>
        <dbReference type="ARBA" id="ARBA00031389"/>
    </source>
</evidence>
<dbReference type="PROSITE" id="PS50857">
    <property type="entry name" value="COX2_CUA"/>
    <property type="match status" value="1"/>
</dbReference>
<keyword evidence="6 15" id="KW-0812">Transmembrane</keyword>
<keyword evidence="11" id="KW-0186">Copper</keyword>
<keyword evidence="10 15" id="KW-1133">Transmembrane helix</keyword>
<evidence type="ECO:0000256" key="12">
    <source>
        <dbReference type="ARBA" id="ARBA00023136"/>
    </source>
</evidence>
<dbReference type="SUPFAM" id="SSF49503">
    <property type="entry name" value="Cupredoxins"/>
    <property type="match status" value="1"/>
</dbReference>
<evidence type="ECO:0000313" key="18">
    <source>
        <dbReference type="EMBL" id="MFC7189279.1"/>
    </source>
</evidence>
<evidence type="ECO:0000256" key="2">
    <source>
        <dbReference type="ARBA" id="ARBA00007866"/>
    </source>
</evidence>
<dbReference type="Gene3D" id="2.60.40.420">
    <property type="entry name" value="Cupredoxins - blue copper proteins"/>
    <property type="match status" value="1"/>
</dbReference>
<keyword evidence="19" id="KW-1185">Reference proteome</keyword>
<dbReference type="PANTHER" id="PTHR22888:SF9">
    <property type="entry name" value="CYTOCHROME C OXIDASE SUBUNIT 2"/>
    <property type="match status" value="1"/>
</dbReference>
<evidence type="ECO:0000259" key="16">
    <source>
        <dbReference type="PROSITE" id="PS50857"/>
    </source>
</evidence>
<feature type="transmembrane region" description="Helical" evidence="15">
    <location>
        <begin position="43"/>
        <end position="62"/>
    </location>
</feature>
<name>A0ABD5YJ08_9EURY</name>
<dbReference type="InterPro" id="IPR008972">
    <property type="entry name" value="Cupredoxin"/>
</dbReference>
<protein>
    <recommendedName>
        <fullName evidence="3">cytochrome-c oxidase</fullName>
        <ecNumber evidence="3">7.1.1.9</ecNumber>
    </recommendedName>
    <alternativeName>
        <fullName evidence="13">Cytochrome c oxidase polypeptide II</fullName>
    </alternativeName>
</protein>